<protein>
    <recommendedName>
        <fullName evidence="12">Outer capsid glycoprotein VP7</fullName>
    </recommendedName>
</protein>
<evidence type="ECO:0000256" key="11">
    <source>
        <dbReference type="ARBA" id="ARBA00023184"/>
    </source>
</evidence>
<comment type="similarity">
    <text evidence="12">Belongs to the rotavirus VP7 family.</text>
</comment>
<evidence type="ECO:0000256" key="9">
    <source>
        <dbReference type="ARBA" id="ARBA00023157"/>
    </source>
</evidence>
<dbReference type="InterPro" id="IPR001963">
    <property type="entry name" value="VP7"/>
</dbReference>
<keyword evidence="9 12" id="KW-1015">Disulfide bond</keyword>
<dbReference type="GO" id="GO:0046872">
    <property type="term" value="F:metal ion binding"/>
    <property type="evidence" value="ECO:0007669"/>
    <property type="project" value="UniProtKB-KW"/>
</dbReference>
<evidence type="ECO:0000256" key="10">
    <source>
        <dbReference type="ARBA" id="ARBA00023180"/>
    </source>
</evidence>
<keyword evidence="10 12" id="KW-0325">Glycoprotein</keyword>
<dbReference type="GO" id="GO:0039624">
    <property type="term" value="C:viral outer capsid"/>
    <property type="evidence" value="ECO:0007669"/>
    <property type="project" value="UniProtKB-UniRule"/>
</dbReference>
<dbReference type="HAMAP" id="MF_04130">
    <property type="entry name" value="Rota_VP7"/>
    <property type="match status" value="1"/>
</dbReference>
<dbReference type="InterPro" id="IPR008818">
    <property type="entry name" value="Rotavirus_VP7"/>
</dbReference>
<evidence type="ECO:0000256" key="12">
    <source>
        <dbReference type="HAMAP-Rule" id="MF_04130"/>
    </source>
</evidence>
<dbReference type="GO" id="GO:0016020">
    <property type="term" value="C:membrane"/>
    <property type="evidence" value="ECO:0007669"/>
    <property type="project" value="InterPro"/>
</dbReference>
<keyword evidence="7 12" id="KW-0106">Calcium</keyword>
<proteinExistence type="inferred from homology"/>
<keyword evidence="4 12" id="KW-0479">Metal-binding</keyword>
<keyword evidence="2 12" id="KW-0945">Host-virus interaction</keyword>
<accession>A0A3G1RPH3</accession>
<reference evidence="13" key="1">
    <citation type="journal article" date="2018" name="Mol. Ecol.">
        <title>Virus-virus interactions and host ecology are associated with RNA virome structure in wild birds.</title>
        <authorList>
            <person name="Wille M."/>
            <person name="Eden J.S."/>
            <person name="Shi M."/>
            <person name="Klaassen M."/>
            <person name="Hurt A.C."/>
            <person name="Holmes E.C."/>
        </authorList>
    </citation>
    <scope>NUCLEOTIDE SEQUENCE</scope>
    <source>
        <strain evidence="13">MW05</strain>
    </source>
</reference>
<keyword evidence="1 12" id="KW-0167">Capsid protein</keyword>
<evidence type="ECO:0000256" key="4">
    <source>
        <dbReference type="ARBA" id="ARBA00022723"/>
    </source>
</evidence>
<name>A0A3G1RPH3_9REOV</name>
<comment type="subunit">
    <text evidence="12">Homotrimer; disulfide-linked. 2 Ca(2+) ions bound at each subunit interface in the trimer hold the trimer together. Interacts with the intermediate capsid protein VP6. Interacts with the outer capsid protein VP5*.</text>
</comment>
<evidence type="ECO:0000256" key="6">
    <source>
        <dbReference type="ARBA" id="ARBA00022770"/>
    </source>
</evidence>
<keyword evidence="8 12" id="KW-0946">Virion</keyword>
<sequence>MACTMFRVMLLSFALCINAQLTIKPINKKNICFMHTEDLSNSGEKVKNFTNIFSTYSDLHIEFIKYEESSADVVKILSDANTNECEVLAIHIKNSDLDFVSFVFSQNECQKMEKDRIHYTKLEKGREFFIYGKEVTFCPLSDNLIGMNCDTQLNATYFPVTQGNDYEVIDVPEFTNEGYVFYSQKQHFYICERVSANAYKEVYLFYKDSENYGTLTQRVNWGNIWTHFKTFAQVVYKVLDIFFGKRNLEPRM</sequence>
<evidence type="ECO:0000256" key="2">
    <source>
        <dbReference type="ARBA" id="ARBA00022581"/>
    </source>
</evidence>
<evidence type="ECO:0000256" key="7">
    <source>
        <dbReference type="ARBA" id="ARBA00022837"/>
    </source>
</evidence>
<evidence type="ECO:0000256" key="3">
    <source>
        <dbReference type="ARBA" id="ARBA00022708"/>
    </source>
</evidence>
<evidence type="ECO:0000256" key="5">
    <source>
        <dbReference type="ARBA" id="ARBA00022729"/>
    </source>
</evidence>
<organism evidence="13">
    <name type="scientific">Ruddy turnstone rotavirus</name>
    <dbReference type="NCBI Taxonomy" id="2212774"/>
    <lineage>
        <taxon>Viruses</taxon>
        <taxon>Riboviria</taxon>
        <taxon>Orthornavirae</taxon>
        <taxon>Duplornaviricota</taxon>
        <taxon>Resentoviricetes</taxon>
        <taxon>Reovirales</taxon>
        <taxon>Sedoreoviridae</taxon>
        <taxon>Rotavirus</taxon>
    </lineage>
</organism>
<dbReference type="GO" id="GO:0039621">
    <property type="term" value="C:T=13 icosahedral viral capsid"/>
    <property type="evidence" value="ECO:0007669"/>
    <property type="project" value="UniProtKB-UniRule"/>
</dbReference>
<evidence type="ECO:0000313" key="13">
    <source>
        <dbReference type="EMBL" id="AXF38739.1"/>
    </source>
</evidence>
<gene>
    <name evidence="13" type="primary">VP7</name>
</gene>
<evidence type="ECO:0000256" key="8">
    <source>
        <dbReference type="ARBA" id="ARBA00022844"/>
    </source>
</evidence>
<keyword evidence="11 12" id="KW-1038">Host endoplasmic reticulum</keyword>
<dbReference type="EMBL" id="MH453871">
    <property type="protein sequence ID" value="AXF38739.1"/>
    <property type="molecule type" value="Genomic_RNA"/>
</dbReference>
<comment type="function">
    <text evidence="12">Calcium-binding protein that interacts with rotavirus cell receptors once the initial attachment by VP4 has been achieved. Rotavirus attachment and entry into the host cell probably involves multiple sequential contacts between the outer capsid proteins VP4 and VP7, and the cell receptors. Following entry into the host cell, low intracellular or intravesicular Ca(2+) concentration probably causes the calcium-stabilized VP7 trimers to dissociate from the virion. This step is probably necessary for the membrane-disrupting entry step and the release of VP4, which is locked onto the virion by VP7.</text>
</comment>
<dbReference type="Pfam" id="PF05868">
    <property type="entry name" value="Rotavirus_VP7"/>
    <property type="match status" value="1"/>
</dbReference>
<dbReference type="GO" id="GO:0044166">
    <property type="term" value="C:host cell endoplasmic reticulum lumen"/>
    <property type="evidence" value="ECO:0007669"/>
    <property type="project" value="UniProtKB-SubCell"/>
</dbReference>
<comment type="subcellular location">
    <subcellularLocation>
        <location evidence="12">Virion</location>
    </subcellularLocation>
    <subcellularLocation>
        <location evidence="12">Host endoplasmic reticulum lumen</location>
    </subcellularLocation>
    <text evidence="12">The outer layer contains 780 copies of VP7, grouped as 260 trimers. Immature double-layered particles assembled in the cytoplasm bud across the membrane of the endoplasmic reticulum, acquiring during this process a transient lipid membrane that is modified with the ER resident viral glycoproteins NSP4 and VP7; these enveloped particles also contain VP4. As the particles move towards the interior of the ER cisternae, the transient lipid membrane and the non-structural protein NSP4 are lost, while the virus surface proteins VP4 and VP7 rearrange to form the outermost virus protein layer, yielding mature infectious triple-layered particles.</text>
</comment>
<keyword evidence="5" id="KW-0732">Signal</keyword>
<keyword evidence="6 12" id="KW-1152">Outer capsid protein</keyword>
<keyword evidence="3 12" id="KW-1146">T=13 icosahedral capsid protein</keyword>
<evidence type="ECO:0000256" key="1">
    <source>
        <dbReference type="ARBA" id="ARBA00022561"/>
    </source>
</evidence>